<evidence type="ECO:0000313" key="7">
    <source>
        <dbReference type="EMBL" id="AMX00115.1"/>
    </source>
</evidence>
<evidence type="ECO:0000256" key="3">
    <source>
        <dbReference type="ARBA" id="ARBA00022692"/>
    </source>
</evidence>
<dbReference type="KEGG" id="rst:ATY39_12230"/>
<keyword evidence="2" id="KW-1003">Cell membrane</keyword>
<dbReference type="InterPro" id="IPR019108">
    <property type="entry name" value="Caa3_assmbl_CtaG-rel"/>
</dbReference>
<comment type="subcellular location">
    <subcellularLocation>
        <location evidence="1">Cell membrane</location>
        <topology evidence="1">Multi-pass membrane protein</topology>
    </subcellularLocation>
</comment>
<evidence type="ECO:0000256" key="4">
    <source>
        <dbReference type="ARBA" id="ARBA00022989"/>
    </source>
</evidence>
<keyword evidence="4 6" id="KW-1133">Transmembrane helix</keyword>
<feature type="transmembrane region" description="Helical" evidence="6">
    <location>
        <begin position="129"/>
        <end position="148"/>
    </location>
</feature>
<evidence type="ECO:0000256" key="2">
    <source>
        <dbReference type="ARBA" id="ARBA00022475"/>
    </source>
</evidence>
<feature type="transmembrane region" description="Helical" evidence="6">
    <location>
        <begin position="160"/>
        <end position="184"/>
    </location>
</feature>
<feature type="transmembrane region" description="Helical" evidence="6">
    <location>
        <begin position="53"/>
        <end position="72"/>
    </location>
</feature>
<keyword evidence="5 6" id="KW-0472">Membrane</keyword>
<evidence type="ECO:0000256" key="1">
    <source>
        <dbReference type="ARBA" id="ARBA00004651"/>
    </source>
</evidence>
<evidence type="ECO:0000256" key="5">
    <source>
        <dbReference type="ARBA" id="ARBA00023136"/>
    </source>
</evidence>
<accession>A0A143HEE7</accession>
<gene>
    <name evidence="7" type="ORF">ATY39_12230</name>
</gene>
<feature type="transmembrane region" description="Helical" evidence="6">
    <location>
        <begin position="20"/>
        <end position="41"/>
    </location>
</feature>
<dbReference type="EMBL" id="CP014806">
    <property type="protein sequence ID" value="AMX00115.1"/>
    <property type="molecule type" value="Genomic_DNA"/>
</dbReference>
<feature type="transmembrane region" description="Helical" evidence="6">
    <location>
        <begin position="84"/>
        <end position="108"/>
    </location>
</feature>
<evidence type="ECO:0008006" key="9">
    <source>
        <dbReference type="Google" id="ProtNLM"/>
    </source>
</evidence>
<dbReference type="STRING" id="241244.ATY39_12230"/>
<evidence type="ECO:0000256" key="6">
    <source>
        <dbReference type="SAM" id="Phobius"/>
    </source>
</evidence>
<reference evidence="8" key="2">
    <citation type="submission" date="2016-03" db="EMBL/GenBank/DDBJ databases">
        <authorList>
            <person name="Ploux O."/>
        </authorList>
    </citation>
    <scope>NUCLEOTIDE SEQUENCE [LARGE SCALE GENOMIC DNA]</scope>
    <source>
        <strain evidence="8">PP9</strain>
    </source>
</reference>
<dbReference type="OrthoDB" id="5024156at2"/>
<dbReference type="Proteomes" id="UP000076021">
    <property type="component" value="Chromosome"/>
</dbReference>
<feature type="transmembrane region" description="Helical" evidence="6">
    <location>
        <begin position="235"/>
        <end position="254"/>
    </location>
</feature>
<dbReference type="RefSeq" id="WP_066790166.1">
    <property type="nucleotide sequence ID" value="NZ_CP014806.1"/>
</dbReference>
<dbReference type="GO" id="GO:0005886">
    <property type="term" value="C:plasma membrane"/>
    <property type="evidence" value="ECO:0007669"/>
    <property type="project" value="UniProtKB-SubCell"/>
</dbReference>
<feature type="transmembrane region" description="Helical" evidence="6">
    <location>
        <begin position="193"/>
        <end position="215"/>
    </location>
</feature>
<proteinExistence type="predicted"/>
<protein>
    <recommendedName>
        <fullName evidence="9">Cytochrome c oxidase assembly protein</fullName>
    </recommendedName>
</protein>
<sequence>MNSHSNMHSTVHSLSGGMPQFFLGLFFILALVFYILAVVHSNKRYQPWPVKRTILWLFGVLFAAASLLGPIAERAHTNFTAHMVGHLLLGMLAPLLMALASPMALLLRTLPVAKARNLTRLLKSWPSRMYTHPVIASLLNIGGLWLLYTTPLYSLMHESMWIYVLIHFHIFVAGYLFTVSMIYIDPVSHRTPFLYRAIVLTIALAGHGILSKYIYAHPPVGVPQYQAELGSMIMYYGGDVIDCAIIFMLCLQWYRSTRPRATVSANSTAIKFN</sequence>
<dbReference type="Pfam" id="PF09678">
    <property type="entry name" value="Caa3_CtaG"/>
    <property type="match status" value="1"/>
</dbReference>
<reference evidence="7 8" key="1">
    <citation type="journal article" date="2016" name="Genome Announc.">
        <title>Whole-Genome Sequence of Rummeliibacillus stabekisii Strain PP9 Isolated from Antarctic Soil.</title>
        <authorList>
            <person name="da Mota F.F."/>
            <person name="Vollu R.E."/>
            <person name="Jurelevicius D."/>
            <person name="Seldin L."/>
        </authorList>
    </citation>
    <scope>NUCLEOTIDE SEQUENCE [LARGE SCALE GENOMIC DNA]</scope>
    <source>
        <strain evidence="7 8">PP9</strain>
    </source>
</reference>
<keyword evidence="3 6" id="KW-0812">Transmembrane</keyword>
<keyword evidence="8" id="KW-1185">Reference proteome</keyword>
<dbReference type="AlphaFoldDB" id="A0A143HEE7"/>
<organism evidence="7 8">
    <name type="scientific">Rummeliibacillus stabekisii</name>
    <dbReference type="NCBI Taxonomy" id="241244"/>
    <lineage>
        <taxon>Bacteria</taxon>
        <taxon>Bacillati</taxon>
        <taxon>Bacillota</taxon>
        <taxon>Bacilli</taxon>
        <taxon>Bacillales</taxon>
        <taxon>Caryophanaceae</taxon>
        <taxon>Rummeliibacillus</taxon>
    </lineage>
</organism>
<evidence type="ECO:0000313" key="8">
    <source>
        <dbReference type="Proteomes" id="UP000076021"/>
    </source>
</evidence>
<name>A0A143HEE7_9BACL</name>